<dbReference type="GO" id="GO:0071966">
    <property type="term" value="P:fungal-type cell wall polysaccharide metabolic process"/>
    <property type="evidence" value="ECO:0007669"/>
    <property type="project" value="TreeGrafter"/>
</dbReference>
<dbReference type="Proteomes" id="UP001286456">
    <property type="component" value="Unassembled WGS sequence"/>
</dbReference>
<accession>A0AAE0IGX0</accession>
<dbReference type="PANTHER" id="PTHR34154:SF3">
    <property type="entry name" value="ALKALI-SENSITIVE LINKAGE PROTEIN 1"/>
    <property type="match status" value="1"/>
</dbReference>
<dbReference type="InterPro" id="IPR053183">
    <property type="entry name" value="ASL1"/>
</dbReference>
<protein>
    <submittedName>
        <fullName evidence="3">Glycosyl hydrolase catalytic core-domain-containing protein</fullName>
    </submittedName>
</protein>
<keyword evidence="4" id="KW-1185">Reference proteome</keyword>
<evidence type="ECO:0000256" key="1">
    <source>
        <dbReference type="SAM" id="SignalP"/>
    </source>
</evidence>
<keyword evidence="1" id="KW-0732">Signal</keyword>
<proteinExistence type="predicted"/>
<dbReference type="EMBL" id="JAUEPO010000004">
    <property type="protein sequence ID" value="KAK3324817.1"/>
    <property type="molecule type" value="Genomic_DNA"/>
</dbReference>
<dbReference type="InterPro" id="IPR017853">
    <property type="entry name" value="GH"/>
</dbReference>
<dbReference type="GO" id="GO:0016787">
    <property type="term" value="F:hydrolase activity"/>
    <property type="evidence" value="ECO:0007669"/>
    <property type="project" value="UniProtKB-KW"/>
</dbReference>
<dbReference type="GO" id="GO:0009277">
    <property type="term" value="C:fungal-type cell wall"/>
    <property type="evidence" value="ECO:0007669"/>
    <property type="project" value="TreeGrafter"/>
</dbReference>
<feature type="chain" id="PRO_5042181235" evidence="1">
    <location>
        <begin position="23"/>
        <end position="348"/>
    </location>
</feature>
<dbReference type="Pfam" id="PF11790">
    <property type="entry name" value="Glyco_hydro_cc"/>
    <property type="match status" value="1"/>
</dbReference>
<dbReference type="InterPro" id="IPR024655">
    <property type="entry name" value="Asl1_glyco_hydro_catalytic"/>
</dbReference>
<gene>
    <name evidence="3" type="ORF">B0T19DRAFT_403012</name>
</gene>
<feature type="signal peptide" evidence="1">
    <location>
        <begin position="1"/>
        <end position="22"/>
    </location>
</feature>
<feature type="domain" description="Asl1-like glycosyl hydrolase catalytic" evidence="2">
    <location>
        <begin position="29"/>
        <end position="285"/>
    </location>
</feature>
<reference evidence="3" key="2">
    <citation type="submission" date="2023-06" db="EMBL/GenBank/DDBJ databases">
        <authorList>
            <consortium name="Lawrence Berkeley National Laboratory"/>
            <person name="Haridas S."/>
            <person name="Hensen N."/>
            <person name="Bonometti L."/>
            <person name="Westerberg I."/>
            <person name="Brannstrom I.O."/>
            <person name="Guillou S."/>
            <person name="Cros-Aarteil S."/>
            <person name="Calhoun S."/>
            <person name="Kuo A."/>
            <person name="Mondo S."/>
            <person name="Pangilinan J."/>
            <person name="Riley R."/>
            <person name="Labutti K."/>
            <person name="Andreopoulos B."/>
            <person name="Lipzen A."/>
            <person name="Chen C."/>
            <person name="Yanf M."/>
            <person name="Daum C."/>
            <person name="Ng V."/>
            <person name="Clum A."/>
            <person name="Steindorff A."/>
            <person name="Ohm R."/>
            <person name="Martin F."/>
            <person name="Silar P."/>
            <person name="Natvig D."/>
            <person name="Lalanne C."/>
            <person name="Gautier V."/>
            <person name="Ament-Velasquez S.L."/>
            <person name="Kruys A."/>
            <person name="Hutchinson M.I."/>
            <person name="Powell A.J."/>
            <person name="Barry K."/>
            <person name="Miller A.N."/>
            <person name="Grigoriev I.V."/>
            <person name="Debuchy R."/>
            <person name="Gladieux P."/>
            <person name="Thoren M.H."/>
            <person name="Johannesson H."/>
        </authorList>
    </citation>
    <scope>NUCLEOTIDE SEQUENCE</scope>
    <source>
        <strain evidence="3">SMH4131-1</strain>
    </source>
</reference>
<evidence type="ECO:0000313" key="3">
    <source>
        <dbReference type="EMBL" id="KAK3324817.1"/>
    </source>
</evidence>
<sequence length="348" mass="37755">MRASTVAAAALGPLLWVSSAAASQSPKRGLVYTPNENWPADDAIWSNKTSGLTWYYNFGWNASSAYAAIPQSQFEFVPMMWGAGSPNGTDTYFLGNITATIKKAERNITHVLSFSQPDQPFTNGGSEMKPLVAARAWVGNAVPLREMGIKVGLPMVGDPYSWLDQFRKNCTMLLTKAKGGKETECEFDFVPLTSYGNFSVLSSRIGMFAAALPDIPIWVTEFGYNNQELNVTQTFFNESIAYLDKTKIVERYAWFGAFRSVVSNVGPNQAMLDPYGELTDIGAWYLGENGTGTVALPTDGTGSNNSCTADNPCGGAKNAGESLMGESSLMTWRWAGLCLLHLVVMASL</sequence>
<dbReference type="AlphaFoldDB" id="A0AAE0IGX0"/>
<dbReference type="PANTHER" id="PTHR34154">
    <property type="entry name" value="ALKALI-SENSITIVE LINKAGE PROTEIN 1"/>
    <property type="match status" value="1"/>
</dbReference>
<dbReference type="Gene3D" id="3.20.20.80">
    <property type="entry name" value="Glycosidases"/>
    <property type="match status" value="1"/>
</dbReference>
<organism evidence="3 4">
    <name type="scientific">Cercophora scortea</name>
    <dbReference type="NCBI Taxonomy" id="314031"/>
    <lineage>
        <taxon>Eukaryota</taxon>
        <taxon>Fungi</taxon>
        <taxon>Dikarya</taxon>
        <taxon>Ascomycota</taxon>
        <taxon>Pezizomycotina</taxon>
        <taxon>Sordariomycetes</taxon>
        <taxon>Sordariomycetidae</taxon>
        <taxon>Sordariales</taxon>
        <taxon>Lasiosphaeriaceae</taxon>
        <taxon>Cercophora</taxon>
    </lineage>
</organism>
<dbReference type="SUPFAM" id="SSF51445">
    <property type="entry name" value="(Trans)glycosidases"/>
    <property type="match status" value="1"/>
</dbReference>
<keyword evidence="3" id="KW-0378">Hydrolase</keyword>
<evidence type="ECO:0000259" key="2">
    <source>
        <dbReference type="Pfam" id="PF11790"/>
    </source>
</evidence>
<evidence type="ECO:0000313" key="4">
    <source>
        <dbReference type="Proteomes" id="UP001286456"/>
    </source>
</evidence>
<comment type="caution">
    <text evidence="3">The sequence shown here is derived from an EMBL/GenBank/DDBJ whole genome shotgun (WGS) entry which is preliminary data.</text>
</comment>
<name>A0AAE0IGX0_9PEZI</name>
<reference evidence="3" key="1">
    <citation type="journal article" date="2023" name="Mol. Phylogenet. Evol.">
        <title>Genome-scale phylogeny and comparative genomics of the fungal order Sordariales.</title>
        <authorList>
            <person name="Hensen N."/>
            <person name="Bonometti L."/>
            <person name="Westerberg I."/>
            <person name="Brannstrom I.O."/>
            <person name="Guillou S."/>
            <person name="Cros-Aarteil S."/>
            <person name="Calhoun S."/>
            <person name="Haridas S."/>
            <person name="Kuo A."/>
            <person name="Mondo S."/>
            <person name="Pangilinan J."/>
            <person name="Riley R."/>
            <person name="LaButti K."/>
            <person name="Andreopoulos B."/>
            <person name="Lipzen A."/>
            <person name="Chen C."/>
            <person name="Yan M."/>
            <person name="Daum C."/>
            <person name="Ng V."/>
            <person name="Clum A."/>
            <person name="Steindorff A."/>
            <person name="Ohm R.A."/>
            <person name="Martin F."/>
            <person name="Silar P."/>
            <person name="Natvig D.O."/>
            <person name="Lalanne C."/>
            <person name="Gautier V."/>
            <person name="Ament-Velasquez S.L."/>
            <person name="Kruys A."/>
            <person name="Hutchinson M.I."/>
            <person name="Powell A.J."/>
            <person name="Barry K."/>
            <person name="Miller A.N."/>
            <person name="Grigoriev I.V."/>
            <person name="Debuchy R."/>
            <person name="Gladieux P."/>
            <person name="Hiltunen Thoren M."/>
            <person name="Johannesson H."/>
        </authorList>
    </citation>
    <scope>NUCLEOTIDE SEQUENCE</scope>
    <source>
        <strain evidence="3">SMH4131-1</strain>
    </source>
</reference>